<dbReference type="RefSeq" id="WP_095654562.1">
    <property type="nucleotide sequence ID" value="NZ_NPOA01000003.1"/>
</dbReference>
<dbReference type="EMBL" id="NPOA01000003">
    <property type="protein sequence ID" value="PAV30595.1"/>
    <property type="molecule type" value="Genomic_DNA"/>
</dbReference>
<keyword evidence="1" id="KW-0812">Transmembrane</keyword>
<organism evidence="2 3">
    <name type="scientific">Virgibacillus profundi</name>
    <dbReference type="NCBI Taxonomy" id="2024555"/>
    <lineage>
        <taxon>Bacteria</taxon>
        <taxon>Bacillati</taxon>
        <taxon>Bacillota</taxon>
        <taxon>Bacilli</taxon>
        <taxon>Bacillales</taxon>
        <taxon>Bacillaceae</taxon>
        <taxon>Virgibacillus</taxon>
    </lineage>
</organism>
<dbReference type="InterPro" id="IPR029058">
    <property type="entry name" value="AB_hydrolase_fold"/>
</dbReference>
<dbReference type="Pfam" id="PF06028">
    <property type="entry name" value="DUF915"/>
    <property type="match status" value="1"/>
</dbReference>
<evidence type="ECO:0000256" key="1">
    <source>
        <dbReference type="SAM" id="Phobius"/>
    </source>
</evidence>
<dbReference type="OrthoDB" id="503948at2"/>
<feature type="transmembrane region" description="Helical" evidence="1">
    <location>
        <begin position="6"/>
        <end position="25"/>
    </location>
</feature>
<gene>
    <name evidence="2" type="ORF">CIL05_05695</name>
</gene>
<accession>A0A2A2IHK1</accession>
<keyword evidence="1" id="KW-1133">Transmembrane helix</keyword>
<evidence type="ECO:0000313" key="3">
    <source>
        <dbReference type="Proteomes" id="UP000218887"/>
    </source>
</evidence>
<dbReference type="InterPro" id="IPR010315">
    <property type="entry name" value="DUF915_hydro-like"/>
</dbReference>
<dbReference type="SUPFAM" id="SSF53474">
    <property type="entry name" value="alpha/beta-Hydrolases"/>
    <property type="match status" value="1"/>
</dbReference>
<keyword evidence="1" id="KW-0472">Membrane</keyword>
<evidence type="ECO:0000313" key="2">
    <source>
        <dbReference type="EMBL" id="PAV30595.1"/>
    </source>
</evidence>
<keyword evidence="3" id="KW-1185">Reference proteome</keyword>
<reference evidence="2 3" key="1">
    <citation type="submission" date="2017-08" db="EMBL/GenBank/DDBJ databases">
        <title>Virgibacillus indicus sp. nov. and Virgibacillus profoundi sp. nov, two moderately halophilic bacteria isolated from marine sediment by using the Microfluidic Streak Plate.</title>
        <authorList>
            <person name="Xu B."/>
            <person name="Hu B."/>
            <person name="Wang J."/>
            <person name="Zhu Y."/>
            <person name="Huang L."/>
            <person name="Du W."/>
            <person name="Huang Y."/>
        </authorList>
    </citation>
    <scope>NUCLEOTIDE SEQUENCE [LARGE SCALE GENOMIC DNA]</scope>
    <source>
        <strain evidence="2 3">IO3-P3-H5</strain>
    </source>
</reference>
<dbReference type="Proteomes" id="UP000218887">
    <property type="component" value="Unassembled WGS sequence"/>
</dbReference>
<dbReference type="AlphaFoldDB" id="A0A2A2IHK1"/>
<protein>
    <recommendedName>
        <fullName evidence="4">Alpha/beta hydrolase</fullName>
    </recommendedName>
</protein>
<evidence type="ECO:0008006" key="4">
    <source>
        <dbReference type="Google" id="ProtNLM"/>
    </source>
</evidence>
<proteinExistence type="predicted"/>
<comment type="caution">
    <text evidence="2">The sequence shown here is derived from an EMBL/GenBank/DDBJ whole genome shotgun (WGS) entry which is preliminary data.</text>
</comment>
<dbReference type="Gene3D" id="3.40.50.1820">
    <property type="entry name" value="alpha/beta hydrolase"/>
    <property type="match status" value="1"/>
</dbReference>
<name>A0A2A2IHK1_9BACI</name>
<sequence>MKKKHIISVTTSCMILVGIIAVFYMPNKAKSEFYTGQPTVFVHGYKGTSNSFGYMLNRFENKYNWGNKALVYHVSSTGKIRQYNLNKGKEAPTFVQVIFENNRASFKDSTKWLASVLKHMKENYFIDSVNLVGHSMGGLVSFKYLTDYNGVEYPNVNKLITIGSPFDGIYSTEYFYVHRDAGAMDLKPDSAALQLLRKNPFPKDVDVLSIGSTGDTVAVPESVQTLRTIIPRNQLQEIMIENEKLGHSALHENKHVDKLIHSFLWQDEED</sequence>